<organism evidence="1">
    <name type="scientific">Rhizophora mucronata</name>
    <name type="common">Asiatic mangrove</name>
    <dbReference type="NCBI Taxonomy" id="61149"/>
    <lineage>
        <taxon>Eukaryota</taxon>
        <taxon>Viridiplantae</taxon>
        <taxon>Streptophyta</taxon>
        <taxon>Embryophyta</taxon>
        <taxon>Tracheophyta</taxon>
        <taxon>Spermatophyta</taxon>
        <taxon>Magnoliopsida</taxon>
        <taxon>eudicotyledons</taxon>
        <taxon>Gunneridae</taxon>
        <taxon>Pentapetalae</taxon>
        <taxon>rosids</taxon>
        <taxon>fabids</taxon>
        <taxon>Malpighiales</taxon>
        <taxon>Rhizophoraceae</taxon>
        <taxon>Rhizophora</taxon>
    </lineage>
</organism>
<name>A0A2P2QQQ1_RHIMU</name>
<dbReference type="EMBL" id="GGEC01088819">
    <property type="protein sequence ID" value="MBX69303.1"/>
    <property type="molecule type" value="Transcribed_RNA"/>
</dbReference>
<protein>
    <submittedName>
        <fullName evidence="1">Uncharacterized protein</fullName>
    </submittedName>
</protein>
<proteinExistence type="predicted"/>
<reference evidence="1" key="1">
    <citation type="submission" date="2018-02" db="EMBL/GenBank/DDBJ databases">
        <title>Rhizophora mucronata_Transcriptome.</title>
        <authorList>
            <person name="Meera S.P."/>
            <person name="Sreeshan A."/>
            <person name="Augustine A."/>
        </authorList>
    </citation>
    <scope>NUCLEOTIDE SEQUENCE</scope>
    <source>
        <tissue evidence="1">Leaf</tissue>
    </source>
</reference>
<evidence type="ECO:0000313" key="1">
    <source>
        <dbReference type="EMBL" id="MBX69303.1"/>
    </source>
</evidence>
<sequence length="15" mass="1910">MNVEMFSFFDALRRF</sequence>
<accession>A0A2P2QQQ1</accession>